<dbReference type="RefSeq" id="WP_047765710.1">
    <property type="nucleotide sequence ID" value="NZ_LAQL01000017.1"/>
</dbReference>
<name>A0A0H2MAC2_9PROT</name>
<proteinExistence type="predicted"/>
<sequence>MANVTMHKTYTFGMLHKNKPGVSFLKAPITSTTQKLITWQERLNERANLRDADAHLLLDMGISAGAAQREASKPFWIS</sequence>
<gene>
    <name evidence="1" type="ORF">WH96_18465</name>
</gene>
<dbReference type="EMBL" id="LAQL01000017">
    <property type="protein sequence ID" value="KLN59298.1"/>
    <property type="molecule type" value="Genomic_DNA"/>
</dbReference>
<dbReference type="OrthoDB" id="7376415at2"/>
<keyword evidence="2" id="KW-1185">Reference proteome</keyword>
<protein>
    <submittedName>
        <fullName evidence="1">Uncharacterized protein</fullName>
    </submittedName>
</protein>
<accession>A0A0H2MAC2</accession>
<evidence type="ECO:0000313" key="1">
    <source>
        <dbReference type="EMBL" id="KLN59298.1"/>
    </source>
</evidence>
<reference evidence="1 2" key="1">
    <citation type="submission" date="2015-03" db="EMBL/GenBank/DDBJ databases">
        <title>Genome Sequence of Kiloniella spongiae MEBiC09566, isolated from a marine sponge.</title>
        <authorList>
            <person name="Shao Z."/>
            <person name="Wang L."/>
            <person name="Li X."/>
        </authorList>
    </citation>
    <scope>NUCLEOTIDE SEQUENCE [LARGE SCALE GENOMIC DNA]</scope>
    <source>
        <strain evidence="1 2">MEBiC09566</strain>
    </source>
</reference>
<organism evidence="1 2">
    <name type="scientific">Kiloniella spongiae</name>
    <dbReference type="NCBI Taxonomy" id="1489064"/>
    <lineage>
        <taxon>Bacteria</taxon>
        <taxon>Pseudomonadati</taxon>
        <taxon>Pseudomonadota</taxon>
        <taxon>Alphaproteobacteria</taxon>
        <taxon>Rhodospirillales</taxon>
        <taxon>Kiloniellaceae</taxon>
        <taxon>Kiloniella</taxon>
    </lineage>
</organism>
<dbReference type="Proteomes" id="UP000035444">
    <property type="component" value="Unassembled WGS sequence"/>
</dbReference>
<comment type="caution">
    <text evidence="1">The sequence shown here is derived from an EMBL/GenBank/DDBJ whole genome shotgun (WGS) entry which is preliminary data.</text>
</comment>
<dbReference type="AlphaFoldDB" id="A0A0H2MAC2"/>
<evidence type="ECO:0000313" key="2">
    <source>
        <dbReference type="Proteomes" id="UP000035444"/>
    </source>
</evidence>